<dbReference type="Proteomes" id="UP000663889">
    <property type="component" value="Unassembled WGS sequence"/>
</dbReference>
<feature type="non-terminal residue" evidence="1">
    <location>
        <position position="139"/>
    </location>
</feature>
<comment type="caution">
    <text evidence="1">The sequence shown here is derived from an EMBL/GenBank/DDBJ whole genome shotgun (WGS) entry which is preliminary data.</text>
</comment>
<evidence type="ECO:0000313" key="1">
    <source>
        <dbReference type="EMBL" id="CAF1548720.1"/>
    </source>
</evidence>
<proteinExistence type="predicted"/>
<protein>
    <submittedName>
        <fullName evidence="1">Uncharacterized protein</fullName>
    </submittedName>
</protein>
<sequence length="139" mass="16327">MANTDVNIQRYILIFDDLYEKIQKLEDNEKNDIILKALSTINDIPNVMLLNLVDHKLFIEIRSKVIDLLDRWCMNGLNEHEADILDSLIEELAVEYRCGKRDIRNEDIYNKLLFYSPLLNVIKINFDNISLKSSNDQVL</sequence>
<evidence type="ECO:0000313" key="2">
    <source>
        <dbReference type="Proteomes" id="UP000663889"/>
    </source>
</evidence>
<reference evidence="1" key="1">
    <citation type="submission" date="2021-02" db="EMBL/GenBank/DDBJ databases">
        <authorList>
            <person name="Nowell W R."/>
        </authorList>
    </citation>
    <scope>NUCLEOTIDE SEQUENCE</scope>
</reference>
<organism evidence="1 2">
    <name type="scientific">Rotaria sordida</name>
    <dbReference type="NCBI Taxonomy" id="392033"/>
    <lineage>
        <taxon>Eukaryota</taxon>
        <taxon>Metazoa</taxon>
        <taxon>Spiralia</taxon>
        <taxon>Gnathifera</taxon>
        <taxon>Rotifera</taxon>
        <taxon>Eurotatoria</taxon>
        <taxon>Bdelloidea</taxon>
        <taxon>Philodinida</taxon>
        <taxon>Philodinidae</taxon>
        <taxon>Rotaria</taxon>
    </lineage>
</organism>
<name>A0A815X0D3_9BILA</name>
<accession>A0A815X0D3</accession>
<dbReference type="AlphaFoldDB" id="A0A815X0D3"/>
<feature type="non-terminal residue" evidence="1">
    <location>
        <position position="1"/>
    </location>
</feature>
<dbReference type="EMBL" id="CAJNOU010009755">
    <property type="protein sequence ID" value="CAF1548720.1"/>
    <property type="molecule type" value="Genomic_DNA"/>
</dbReference>
<gene>
    <name evidence="1" type="ORF">SEV965_LOCUS38571</name>
</gene>